<name>A0A375A6C1_9GAMM</name>
<evidence type="ECO:0000256" key="2">
    <source>
        <dbReference type="SAM" id="Coils"/>
    </source>
</evidence>
<dbReference type="Gene3D" id="2.40.420.20">
    <property type="match status" value="1"/>
</dbReference>
<feature type="region of interest" description="Disordered" evidence="3">
    <location>
        <begin position="332"/>
        <end position="354"/>
    </location>
</feature>
<dbReference type="EMBL" id="LT615367">
    <property type="protein sequence ID" value="SLM61476.1"/>
    <property type="molecule type" value="Genomic_DNA"/>
</dbReference>
<dbReference type="RefSeq" id="WP_051123986.1">
    <property type="nucleotide sequence ID" value="NZ_LT615367.1"/>
</dbReference>
<dbReference type="KEGG" id="daq:DAQ1742_00370"/>
<dbReference type="InterPro" id="IPR006143">
    <property type="entry name" value="RND_pump_MFP"/>
</dbReference>
<evidence type="ECO:0000256" key="3">
    <source>
        <dbReference type="SAM" id="MobiDB-lite"/>
    </source>
</evidence>
<sequence length="354" mass="37519">MYFRVPALLVNTGCALWLLGSIQMACAASQSPVQPVTVQPVEHHTGFYHTSGIVQAVRSALLSVPVSGRISMLAVVVNQAVSEGQLLARIDGTPAEQSARASQAQIAAANASLMQAKSELARAKAMLDKHYISASAFDNAQAQYRVAAAQANAQIAAAESASAQAMQFRLTAPFPGVVARVEGDLGAVALPGQPLIAFYDPSVLRVEVTLPASLVEQLQQDALAQVSVAGQVVDVSAQEWFPTTDEQSQTRKVRIMLREGQSKVRVTPGSSADVLFFSRTPGRLTLPAASVVQRTGFSAVYLAGREGRPQLRYIRTGQTLGDQIEVLAGLKPGDNVMRDPEAAASQSEGGRDER</sequence>
<evidence type="ECO:0000256" key="4">
    <source>
        <dbReference type="SAM" id="SignalP"/>
    </source>
</evidence>
<evidence type="ECO:0000313" key="6">
    <source>
        <dbReference type="Proteomes" id="UP000294820"/>
    </source>
</evidence>
<dbReference type="PANTHER" id="PTHR30469">
    <property type="entry name" value="MULTIDRUG RESISTANCE PROTEIN MDTA"/>
    <property type="match status" value="1"/>
</dbReference>
<dbReference type="Gene3D" id="2.40.50.100">
    <property type="match status" value="1"/>
</dbReference>
<gene>
    <name evidence="5" type="ORF">DAQ1742_00370</name>
</gene>
<feature type="signal peptide" evidence="4">
    <location>
        <begin position="1"/>
        <end position="27"/>
    </location>
</feature>
<feature type="chain" id="PRO_5016697292" evidence="4">
    <location>
        <begin position="28"/>
        <end position="354"/>
    </location>
</feature>
<comment type="similarity">
    <text evidence="1">Belongs to the membrane fusion protein (MFP) (TC 8.A.1) family.</text>
</comment>
<dbReference type="Gene3D" id="2.40.30.170">
    <property type="match status" value="1"/>
</dbReference>
<dbReference type="GO" id="GO:1990281">
    <property type="term" value="C:efflux pump complex"/>
    <property type="evidence" value="ECO:0007669"/>
    <property type="project" value="TreeGrafter"/>
</dbReference>
<keyword evidence="2" id="KW-0175">Coiled coil</keyword>
<protein>
    <submittedName>
        <fullName evidence="5">Efflux transporter, RND family, MFP subunit, AcrA/E family</fullName>
    </submittedName>
</protein>
<dbReference type="SUPFAM" id="SSF111369">
    <property type="entry name" value="HlyD-like secretion proteins"/>
    <property type="match status" value="1"/>
</dbReference>
<dbReference type="NCBIfam" id="TIGR01730">
    <property type="entry name" value="RND_mfp"/>
    <property type="match status" value="1"/>
</dbReference>
<keyword evidence="6" id="KW-1185">Reference proteome</keyword>
<dbReference type="AlphaFoldDB" id="A0A375A6C1"/>
<evidence type="ECO:0000313" key="5">
    <source>
        <dbReference type="EMBL" id="SLM61476.1"/>
    </source>
</evidence>
<proteinExistence type="inferred from homology"/>
<organism evidence="5 6">
    <name type="scientific">Dickeya aquatica</name>
    <dbReference type="NCBI Taxonomy" id="1401087"/>
    <lineage>
        <taxon>Bacteria</taxon>
        <taxon>Pseudomonadati</taxon>
        <taxon>Pseudomonadota</taxon>
        <taxon>Gammaproteobacteria</taxon>
        <taxon>Enterobacterales</taxon>
        <taxon>Pectobacteriaceae</taxon>
        <taxon>Dickeya</taxon>
    </lineage>
</organism>
<evidence type="ECO:0000256" key="1">
    <source>
        <dbReference type="ARBA" id="ARBA00009477"/>
    </source>
</evidence>
<dbReference type="GO" id="GO:0015562">
    <property type="term" value="F:efflux transmembrane transporter activity"/>
    <property type="evidence" value="ECO:0007669"/>
    <property type="project" value="TreeGrafter"/>
</dbReference>
<dbReference type="Gene3D" id="1.10.287.470">
    <property type="entry name" value="Helix hairpin bin"/>
    <property type="match status" value="1"/>
</dbReference>
<dbReference type="Proteomes" id="UP000294820">
    <property type="component" value="Chromosome 1"/>
</dbReference>
<dbReference type="PANTHER" id="PTHR30469:SF18">
    <property type="entry name" value="RESISTANCE-NODULATION-CELL DIVISION (RND) EFFLUX MEMBRANE FUSION PROTEIN-RELATED"/>
    <property type="match status" value="1"/>
</dbReference>
<feature type="coiled-coil region" evidence="2">
    <location>
        <begin position="99"/>
        <end position="126"/>
    </location>
</feature>
<accession>A0A375A6C1</accession>
<keyword evidence="4" id="KW-0732">Signal</keyword>
<reference evidence="5 6" key="1">
    <citation type="submission" date="2016-09" db="EMBL/GenBank/DDBJ databases">
        <authorList>
            <person name="Reverchon S."/>
            <person name="Nasser W."/>
            <person name="Leonard S."/>
            <person name="Brochier C."/>
            <person name="Duprey A."/>
        </authorList>
    </citation>
    <scope>NUCLEOTIDE SEQUENCE [LARGE SCALE GENOMIC DNA]</scope>
    <source>
        <strain evidence="5 6">174/2</strain>
    </source>
</reference>